<dbReference type="GO" id="GO:0019843">
    <property type="term" value="F:rRNA binding"/>
    <property type="evidence" value="ECO:0007669"/>
    <property type="project" value="UniProtKB-KW"/>
</dbReference>
<feature type="domain" description="S5 DRBM" evidence="6">
    <location>
        <begin position="14"/>
        <end position="77"/>
    </location>
</feature>
<dbReference type="InterPro" id="IPR005324">
    <property type="entry name" value="Ribosomal_uS5_C"/>
</dbReference>
<dbReference type="PANTHER" id="PTHR48277">
    <property type="entry name" value="MITOCHONDRIAL RIBOSOMAL PROTEIN S5"/>
    <property type="match status" value="1"/>
</dbReference>
<dbReference type="InterPro" id="IPR014721">
    <property type="entry name" value="Ribsml_uS5_D2-typ_fold_subgr"/>
</dbReference>
<dbReference type="PROSITE" id="PS50881">
    <property type="entry name" value="S5_DSRBD"/>
    <property type="match status" value="1"/>
</dbReference>
<proteinExistence type="inferred from homology"/>
<reference evidence="7" key="1">
    <citation type="submission" date="2020-05" db="EMBL/GenBank/DDBJ databases">
        <authorList>
            <person name="Chiriac C."/>
            <person name="Salcher M."/>
            <person name="Ghai R."/>
            <person name="Kavagutti S V."/>
        </authorList>
    </citation>
    <scope>NUCLEOTIDE SEQUENCE</scope>
</reference>
<dbReference type="PANTHER" id="PTHR48277:SF1">
    <property type="entry name" value="MITOCHONDRIAL RIBOSOMAL PROTEIN S5"/>
    <property type="match status" value="1"/>
</dbReference>
<dbReference type="InterPro" id="IPR020568">
    <property type="entry name" value="Ribosomal_Su5_D2-typ_SF"/>
</dbReference>
<dbReference type="Pfam" id="PF03719">
    <property type="entry name" value="Ribosomal_S5_C"/>
    <property type="match status" value="1"/>
</dbReference>
<dbReference type="GO" id="GO:0042254">
    <property type="term" value="P:ribosome biogenesis"/>
    <property type="evidence" value="ECO:0007669"/>
    <property type="project" value="UniProtKB-ARBA"/>
</dbReference>
<dbReference type="GO" id="GO:0003735">
    <property type="term" value="F:structural constituent of ribosome"/>
    <property type="evidence" value="ECO:0007669"/>
    <property type="project" value="InterPro"/>
</dbReference>
<evidence type="ECO:0000256" key="4">
    <source>
        <dbReference type="ARBA" id="ARBA00022980"/>
    </source>
</evidence>
<dbReference type="GO" id="GO:0015935">
    <property type="term" value="C:small ribosomal subunit"/>
    <property type="evidence" value="ECO:0007669"/>
    <property type="project" value="InterPro"/>
</dbReference>
<dbReference type="Pfam" id="PF00333">
    <property type="entry name" value="Ribosomal_S5"/>
    <property type="match status" value="1"/>
</dbReference>
<dbReference type="Gene3D" id="3.30.230.10">
    <property type="match status" value="1"/>
</dbReference>
<keyword evidence="4" id="KW-0689">Ribosomal protein</keyword>
<dbReference type="GO" id="GO:0005737">
    <property type="term" value="C:cytoplasm"/>
    <property type="evidence" value="ECO:0007669"/>
    <property type="project" value="UniProtKB-ARBA"/>
</dbReference>
<keyword evidence="5" id="KW-0687">Ribonucleoprotein</keyword>
<dbReference type="AlphaFoldDB" id="A0A6J5ZRA0"/>
<keyword evidence="2" id="KW-0699">rRNA-binding</keyword>
<evidence type="ECO:0000256" key="3">
    <source>
        <dbReference type="ARBA" id="ARBA00022884"/>
    </source>
</evidence>
<evidence type="ECO:0000256" key="2">
    <source>
        <dbReference type="ARBA" id="ARBA00022730"/>
    </source>
</evidence>
<evidence type="ECO:0000256" key="1">
    <source>
        <dbReference type="ARBA" id="ARBA00008945"/>
    </source>
</evidence>
<gene>
    <name evidence="7" type="ORF">UFOPK3547_00871</name>
</gene>
<evidence type="ECO:0000259" key="6">
    <source>
        <dbReference type="PROSITE" id="PS50881"/>
    </source>
</evidence>
<keyword evidence="3" id="KW-0694">RNA-binding</keyword>
<dbReference type="SUPFAM" id="SSF54211">
    <property type="entry name" value="Ribosomal protein S5 domain 2-like"/>
    <property type="match status" value="1"/>
</dbReference>
<dbReference type="InterPro" id="IPR013810">
    <property type="entry name" value="Ribosomal_uS5_N"/>
</dbReference>
<dbReference type="InterPro" id="IPR000851">
    <property type="entry name" value="Ribosomal_uS5"/>
</dbReference>
<dbReference type="GO" id="GO:0006412">
    <property type="term" value="P:translation"/>
    <property type="evidence" value="ECO:0007669"/>
    <property type="project" value="InterPro"/>
</dbReference>
<accession>A0A6J5ZRA0</accession>
<dbReference type="NCBIfam" id="TIGR01021">
    <property type="entry name" value="rpsE_bact"/>
    <property type="match status" value="1"/>
</dbReference>
<dbReference type="Gene3D" id="3.30.160.20">
    <property type="match status" value="1"/>
</dbReference>
<dbReference type="EMBL" id="CAESAN010000063">
    <property type="protein sequence ID" value="CAB4343958.1"/>
    <property type="molecule type" value="Genomic_DNA"/>
</dbReference>
<protein>
    <submittedName>
        <fullName evidence="7">Unannotated protein</fullName>
    </submittedName>
</protein>
<organism evidence="7">
    <name type="scientific">freshwater metagenome</name>
    <dbReference type="NCBI Taxonomy" id="449393"/>
    <lineage>
        <taxon>unclassified sequences</taxon>
        <taxon>metagenomes</taxon>
        <taxon>ecological metagenomes</taxon>
    </lineage>
</organism>
<dbReference type="FunFam" id="3.30.160.20:FF:000001">
    <property type="entry name" value="30S ribosomal protein S5"/>
    <property type="match status" value="1"/>
</dbReference>
<dbReference type="InterPro" id="IPR005712">
    <property type="entry name" value="Ribosomal_uS5_bac-type"/>
</dbReference>
<dbReference type="HAMAP" id="MF_01307_B">
    <property type="entry name" value="Ribosomal_uS5_B"/>
    <property type="match status" value="1"/>
</dbReference>
<evidence type="ECO:0000313" key="7">
    <source>
        <dbReference type="EMBL" id="CAB4343958.1"/>
    </source>
</evidence>
<evidence type="ECO:0000256" key="5">
    <source>
        <dbReference type="ARBA" id="ARBA00023274"/>
    </source>
</evidence>
<dbReference type="FunFam" id="3.30.230.10:FF:000002">
    <property type="entry name" value="30S ribosomal protein S5"/>
    <property type="match status" value="1"/>
</dbReference>
<comment type="similarity">
    <text evidence="1">Belongs to the universal ribosomal protein uS5 family.</text>
</comment>
<name>A0A6J5ZRA0_9ZZZZ</name>
<sequence>MEIDRTVSASGLDLQERVVEINRVAKVVKGGRRFSFTALVVVGDEKDVVGVGYGKANEVPVAIQKGVEQAKKNLFRVPRYNSTIPHQTTGIFGAGRVFMKPASPGTGVIAGGGVRAVLELAGIHDILSKSLGSQNPINLVKATVEGLRSLRTPAEVAELRGLSINEVLGLKPAVASAKVEEEEVAVAVAVEQVAVAEVETEVEAAAEEVVETVVEEAAAEAAVAEEATEAPEEPAA</sequence>
<dbReference type="SUPFAM" id="SSF54768">
    <property type="entry name" value="dsRNA-binding domain-like"/>
    <property type="match status" value="1"/>
</dbReference>